<sequence length="1220" mass="128844">MADTTRTLTLCQDAPGLYERSADANGPDYGWVGYVPWPHSLPLPANRSIDFHDAFFKYDGSYLFAAARPTTGIGGLVDGVATILKQQGGVKPRALIWIADAAASDPLPPPGDSGFVIHFAANFEGAVKTNSNFSVSFGPDDRFTFSIDWTALVCWDATLQAITFFAQWPIIGYTDARTSPPSNAGLEIVQSSLSGGPVKTVVPIVGSRSGSFTLTTQMTAAVTFAVLKPNIRFWAFDGKNDVPFEFPLVDPDALGTGTTNFATAIDPINLLNLNLPTNGPVTLDGGQVRTGMTLDDLAPTWPTFFRSVEGRTISLTPLGGAGARPFSGPSDFAGGFAFMSRQPAIGPVMNPKDCFQLVPCGEFGIVVDAVKQGTPDQTLLAGLFGSERFNFTSWDVENPEIGSRLRFQVAHPAYAPVFPFPAATLTDLTVGNVAKTRLTDVYRTSWVNIIGPASSSPLYLAEPDGGAYYGGTPANDAPLLKPTPPGTAVPQGAGFFVPIAPYANFAPDPSWTSPVTAVSEFESQILSATRKEKLGGTGTSVRAARRTRRLGRMSGAVDSQGEWRTTRQGLLAEVKAVPGATDFSKIVFAQYQPRDPTAPLTPFCILSPTEQVQEAMQTSQLFVAAVNATPLARFSQNLDIEDWQFSVEVGKGIEPTDYCNVLILKYCDGALIDWVKNPNKWTDAYDFSRIANTDAALCFTGLSTWLAAYLQDAIDQGNGTGPFASTPPNPLYANIAAIATQADWKGFLALKASLATSALPKQIQGLAAGINPNKFYAHHFGATQSRVKPNPDTGAAQTLIIDGVSSLFGLIDYQDPIYVANIASGGNPDAPLMIDTNDPYAFRVLLLQALFVNARMTGFKSRIQLTINQLFGAPVASTAFEGATQSANGIVLDGSAVIQNGTTVYVFDQGNPTLFTFATPALNGITVSRIQFNTLGVAPYAWPSGTSVPTVTSRFLFWGVFDFATVTDAQGIHPYDIFSFGSPTSGASQSVGLAYSNLQLTMRSPQSNPGVIDFAFDPSNLAFDLGGSAPRNGGLFGGFALQLQSFIYAPAGKTPLDYGFLTVEPEGAKIAALSGGWCGIVHKINMGGPGALVAAAGFSSQLLIAWSPVAGADPAAFVGLRLPGTAPGASVFSLQGVFKISTGAISLQQPAPGQFTLKLANIGATFLGIKKIPDATIQFFLFGDPDGSGSLGWYAAYTATGDAKLDVTKFPAPTGEGASV</sequence>
<dbReference type="EMBL" id="JAVDXT010000001">
    <property type="protein sequence ID" value="MDR7377105.1"/>
    <property type="molecule type" value="Genomic_DNA"/>
</dbReference>
<dbReference type="RefSeq" id="WP_310372539.1">
    <property type="nucleotide sequence ID" value="NZ_JAVDXT010000001.1"/>
</dbReference>
<dbReference type="Proteomes" id="UP001180487">
    <property type="component" value="Unassembled WGS sequence"/>
</dbReference>
<protein>
    <submittedName>
        <fullName evidence="1">Uncharacterized protein</fullName>
    </submittedName>
</protein>
<proteinExistence type="predicted"/>
<evidence type="ECO:0000313" key="2">
    <source>
        <dbReference type="Proteomes" id="UP001180487"/>
    </source>
</evidence>
<name>A0ABU2C6Z2_9BURK</name>
<gene>
    <name evidence="1" type="ORF">J2X19_001763</name>
</gene>
<reference evidence="1 2" key="1">
    <citation type="submission" date="2023-07" db="EMBL/GenBank/DDBJ databases">
        <title>Sorghum-associated microbial communities from plants grown in Nebraska, USA.</title>
        <authorList>
            <person name="Schachtman D."/>
        </authorList>
    </citation>
    <scope>NUCLEOTIDE SEQUENCE [LARGE SCALE GENOMIC DNA]</scope>
    <source>
        <strain evidence="1 2">BE313</strain>
    </source>
</reference>
<organism evidence="1 2">
    <name type="scientific">Rhodoferax ferrireducens</name>
    <dbReference type="NCBI Taxonomy" id="192843"/>
    <lineage>
        <taxon>Bacteria</taxon>
        <taxon>Pseudomonadati</taxon>
        <taxon>Pseudomonadota</taxon>
        <taxon>Betaproteobacteria</taxon>
        <taxon>Burkholderiales</taxon>
        <taxon>Comamonadaceae</taxon>
        <taxon>Rhodoferax</taxon>
    </lineage>
</organism>
<keyword evidence="2" id="KW-1185">Reference proteome</keyword>
<comment type="caution">
    <text evidence="1">The sequence shown here is derived from an EMBL/GenBank/DDBJ whole genome shotgun (WGS) entry which is preliminary data.</text>
</comment>
<accession>A0ABU2C6Z2</accession>
<evidence type="ECO:0000313" key="1">
    <source>
        <dbReference type="EMBL" id="MDR7377105.1"/>
    </source>
</evidence>